<dbReference type="EnsemblMetazoa" id="XM_012692722.3">
    <property type="protein sequence ID" value="XP_012548176.2"/>
    <property type="gene ID" value="LOC105842058"/>
</dbReference>
<proteinExistence type="predicted"/>
<dbReference type="RefSeq" id="XP_012548176.2">
    <property type="nucleotide sequence ID" value="XM_012692722.4"/>
</dbReference>
<organism evidence="1 2">
    <name type="scientific">Bombyx mori</name>
    <name type="common">Silk moth</name>
    <dbReference type="NCBI Taxonomy" id="7091"/>
    <lineage>
        <taxon>Eukaryota</taxon>
        <taxon>Metazoa</taxon>
        <taxon>Ecdysozoa</taxon>
        <taxon>Arthropoda</taxon>
        <taxon>Hexapoda</taxon>
        <taxon>Insecta</taxon>
        <taxon>Pterygota</taxon>
        <taxon>Neoptera</taxon>
        <taxon>Endopterygota</taxon>
        <taxon>Lepidoptera</taxon>
        <taxon>Glossata</taxon>
        <taxon>Ditrysia</taxon>
        <taxon>Bombycoidea</taxon>
        <taxon>Bombycidae</taxon>
        <taxon>Bombycinae</taxon>
        <taxon>Bombyx</taxon>
    </lineage>
</organism>
<evidence type="ECO:0000313" key="2">
    <source>
        <dbReference type="Proteomes" id="UP000005204"/>
    </source>
</evidence>
<name>A0A8R2C771_BOMMO</name>
<dbReference type="KEGG" id="bmor:105842058"/>
<reference evidence="1" key="2">
    <citation type="submission" date="2022-06" db="UniProtKB">
        <authorList>
            <consortium name="EnsemblMetazoa"/>
        </authorList>
    </citation>
    <scope>IDENTIFICATION</scope>
    <source>
        <strain evidence="1">p50T (Dazao)</strain>
    </source>
</reference>
<dbReference type="AlphaFoldDB" id="A0A8R2C771"/>
<dbReference type="Proteomes" id="UP000005204">
    <property type="component" value="Unassembled WGS sequence"/>
</dbReference>
<reference evidence="2" key="1">
    <citation type="journal article" date="2008" name="Insect Biochem. Mol. Biol.">
        <title>The genome of a lepidopteran model insect, the silkworm Bombyx mori.</title>
        <authorList>
            <consortium name="International Silkworm Genome Consortium"/>
        </authorList>
    </citation>
    <scope>NUCLEOTIDE SEQUENCE [LARGE SCALE GENOMIC DNA]</scope>
    <source>
        <strain evidence="2">p50T</strain>
    </source>
</reference>
<protein>
    <submittedName>
        <fullName evidence="1">Uncharacterized protein</fullName>
    </submittedName>
</protein>
<accession>A0A8R2C771</accession>
<keyword evidence="2" id="KW-1185">Reference proteome</keyword>
<evidence type="ECO:0000313" key="1">
    <source>
        <dbReference type="EnsemblMetazoa" id="XP_012548176.2"/>
    </source>
</evidence>
<sequence length="132" mass="15135">METSIDFSALFMRTKIPGQYKVISSAAFEYHNIPTLHIGLKIVEPGYLGLVNCDHRLCYAMAPVDKIPHQFQLQDVASRLGFRGDLNRSYLDVPPSPVQIPLPEDEFQNEDDDIYDDEEHEIDRDPNKIVVF</sequence>
<dbReference type="GeneID" id="105842058"/>